<evidence type="ECO:0000256" key="1">
    <source>
        <dbReference type="ARBA" id="ARBA00022676"/>
    </source>
</evidence>
<evidence type="ECO:0000256" key="2">
    <source>
        <dbReference type="ARBA" id="ARBA00022679"/>
    </source>
</evidence>
<dbReference type="GO" id="GO:0016757">
    <property type="term" value="F:glycosyltransferase activity"/>
    <property type="evidence" value="ECO:0007669"/>
    <property type="project" value="UniProtKB-KW"/>
</dbReference>
<dbReference type="AlphaFoldDB" id="A0A517U0F2"/>
<dbReference type="PANTHER" id="PTHR12526">
    <property type="entry name" value="GLYCOSYLTRANSFERASE"/>
    <property type="match status" value="1"/>
</dbReference>
<dbReference type="RefSeq" id="WP_145433899.1">
    <property type="nucleotide sequence ID" value="NZ_CP036339.1"/>
</dbReference>
<gene>
    <name evidence="5" type="ORF">I41_33040</name>
</gene>
<dbReference type="CDD" id="cd03801">
    <property type="entry name" value="GT4_PimA-like"/>
    <property type="match status" value="1"/>
</dbReference>
<evidence type="ECO:0000259" key="3">
    <source>
        <dbReference type="Pfam" id="PF00534"/>
    </source>
</evidence>
<dbReference type="InterPro" id="IPR028098">
    <property type="entry name" value="Glyco_trans_4-like_N"/>
</dbReference>
<dbReference type="Proteomes" id="UP000317909">
    <property type="component" value="Chromosome"/>
</dbReference>
<dbReference type="Pfam" id="PF13439">
    <property type="entry name" value="Glyco_transf_4"/>
    <property type="match status" value="1"/>
</dbReference>
<dbReference type="SUPFAM" id="SSF53756">
    <property type="entry name" value="UDP-Glycosyltransferase/glycogen phosphorylase"/>
    <property type="match status" value="1"/>
</dbReference>
<keyword evidence="2 5" id="KW-0808">Transferase</keyword>
<evidence type="ECO:0000313" key="5">
    <source>
        <dbReference type="EMBL" id="QDT74109.1"/>
    </source>
</evidence>
<protein>
    <submittedName>
        <fullName evidence="5">Putative glycosyl transferase</fullName>
    </submittedName>
</protein>
<organism evidence="5 6">
    <name type="scientific">Lacipirellula limnantheis</name>
    <dbReference type="NCBI Taxonomy" id="2528024"/>
    <lineage>
        <taxon>Bacteria</taxon>
        <taxon>Pseudomonadati</taxon>
        <taxon>Planctomycetota</taxon>
        <taxon>Planctomycetia</taxon>
        <taxon>Pirellulales</taxon>
        <taxon>Lacipirellulaceae</taxon>
        <taxon>Lacipirellula</taxon>
    </lineage>
</organism>
<dbReference type="EMBL" id="CP036339">
    <property type="protein sequence ID" value="QDT74109.1"/>
    <property type="molecule type" value="Genomic_DNA"/>
</dbReference>
<keyword evidence="6" id="KW-1185">Reference proteome</keyword>
<proteinExistence type="predicted"/>
<feature type="domain" description="Glycosyltransferase subfamily 4-like N-terminal" evidence="4">
    <location>
        <begin position="52"/>
        <end position="217"/>
    </location>
</feature>
<name>A0A517U0F2_9BACT</name>
<dbReference type="Gene3D" id="3.40.50.2000">
    <property type="entry name" value="Glycogen Phosphorylase B"/>
    <property type="match status" value="2"/>
</dbReference>
<evidence type="ECO:0000259" key="4">
    <source>
        <dbReference type="Pfam" id="PF13439"/>
    </source>
</evidence>
<dbReference type="OrthoDB" id="440232at2"/>
<evidence type="ECO:0000313" key="6">
    <source>
        <dbReference type="Proteomes" id="UP000317909"/>
    </source>
</evidence>
<reference evidence="5 6" key="1">
    <citation type="submission" date="2019-02" db="EMBL/GenBank/DDBJ databases">
        <title>Deep-cultivation of Planctomycetes and their phenomic and genomic characterization uncovers novel biology.</title>
        <authorList>
            <person name="Wiegand S."/>
            <person name="Jogler M."/>
            <person name="Boedeker C."/>
            <person name="Pinto D."/>
            <person name="Vollmers J."/>
            <person name="Rivas-Marin E."/>
            <person name="Kohn T."/>
            <person name="Peeters S.H."/>
            <person name="Heuer A."/>
            <person name="Rast P."/>
            <person name="Oberbeckmann S."/>
            <person name="Bunk B."/>
            <person name="Jeske O."/>
            <person name="Meyerdierks A."/>
            <person name="Storesund J.E."/>
            <person name="Kallscheuer N."/>
            <person name="Luecker S."/>
            <person name="Lage O.M."/>
            <person name="Pohl T."/>
            <person name="Merkel B.J."/>
            <person name="Hornburger P."/>
            <person name="Mueller R.-W."/>
            <person name="Bruemmer F."/>
            <person name="Labrenz M."/>
            <person name="Spormann A.M."/>
            <person name="Op den Camp H."/>
            <person name="Overmann J."/>
            <person name="Amann R."/>
            <person name="Jetten M.S.M."/>
            <person name="Mascher T."/>
            <person name="Medema M.H."/>
            <person name="Devos D.P."/>
            <person name="Kaster A.-K."/>
            <person name="Ovreas L."/>
            <person name="Rohde M."/>
            <person name="Galperin M.Y."/>
            <person name="Jogler C."/>
        </authorList>
    </citation>
    <scope>NUCLEOTIDE SEQUENCE [LARGE SCALE GENOMIC DNA]</scope>
    <source>
        <strain evidence="5 6">I41</strain>
    </source>
</reference>
<dbReference type="KEGG" id="llh:I41_33040"/>
<accession>A0A517U0F2</accession>
<dbReference type="Pfam" id="PF00534">
    <property type="entry name" value="Glycos_transf_1"/>
    <property type="match status" value="1"/>
</dbReference>
<feature type="domain" description="Glycosyl transferase family 1" evidence="3">
    <location>
        <begin position="237"/>
        <end position="398"/>
    </location>
</feature>
<dbReference type="PANTHER" id="PTHR12526:SF510">
    <property type="entry name" value="D-INOSITOL 3-PHOSPHATE GLYCOSYLTRANSFERASE"/>
    <property type="match status" value="1"/>
</dbReference>
<sequence length="464" mass="52161">MRTLLRRKAAAERASVNADGSGVARVETGEPRLKVCVLAACPFPANHGTPGSIRELVEATAERGHEVHVVTYHIGEPLPLRNVHVHRIADWTRERSVTVGPTRYRPLYDFQMIFKALKVMRRHRLDLMHAHGYEAALVAACCRPAVRVPVLYSAHNSMGDELASYDFFFSKRMANGLAWALDRTVPRIGDRCVPHSANLQQFLHDRGLSDRMEPVLNFGVDFDKLPTGDRRRLRSECNLTNEPIILYSGVIDQFQRLDLLLESMVHVLSRYPRAKLLLLTNVHNDKAERALRDQARALGIEGSLVMMAPRSLDHGLKLISICDVAVVPRPKAPGFPIKLLNYMAARRPCVMYASSCSRLSHGEHVWLAADDTAESLGGAIVRVLKDETLRNRIAEGGHQFVRARHDRRMAAAQLCDSYLRLLRPTRRWKEIAARPAALPNELEKCIGSDSNREHPLESELNAYA</sequence>
<keyword evidence="1" id="KW-0328">Glycosyltransferase</keyword>
<dbReference type="InterPro" id="IPR001296">
    <property type="entry name" value="Glyco_trans_1"/>
</dbReference>